<dbReference type="Gene3D" id="2.40.160.210">
    <property type="entry name" value="Acyl-CoA thioesterase, double hotdog domain"/>
    <property type="match status" value="1"/>
</dbReference>
<feature type="domain" description="Acyl-CoA thioesterase-like C-terminal" evidence="2">
    <location>
        <begin position="124"/>
        <end position="253"/>
    </location>
</feature>
<protein>
    <recommendedName>
        <fullName evidence="5">Thioesterase superfamily protein</fullName>
    </recommendedName>
</protein>
<accession>A0A161HZ69</accession>
<dbReference type="InterPro" id="IPR042171">
    <property type="entry name" value="Acyl-CoA_hotdog"/>
</dbReference>
<keyword evidence="4" id="KW-1185">Reference proteome</keyword>
<dbReference type="InterPro" id="IPR049450">
    <property type="entry name" value="ACOT8-like_C"/>
</dbReference>
<dbReference type="InterPro" id="IPR029069">
    <property type="entry name" value="HotDog_dom_sf"/>
</dbReference>
<evidence type="ECO:0000259" key="1">
    <source>
        <dbReference type="Pfam" id="PF13622"/>
    </source>
</evidence>
<dbReference type="SUPFAM" id="SSF54637">
    <property type="entry name" value="Thioesterase/thiol ester dehydrase-isomerase"/>
    <property type="match status" value="1"/>
</dbReference>
<gene>
    <name evidence="3" type="ORF">I598_2303</name>
</gene>
<dbReference type="STRING" id="1300344.I598_2303"/>
<evidence type="ECO:0000259" key="2">
    <source>
        <dbReference type="Pfam" id="PF20789"/>
    </source>
</evidence>
<dbReference type="RefSeq" id="WP_068203065.1">
    <property type="nucleotide sequence ID" value="NZ_CP014209.1"/>
</dbReference>
<dbReference type="EMBL" id="CP014209">
    <property type="protein sequence ID" value="ANC31843.1"/>
    <property type="molecule type" value="Genomic_DNA"/>
</dbReference>
<sequence>MPYFRRTDATTFEPTAQVGGAWNTAEQHVAPTFGLLAHLVEADRVARGRHDLAVTRLSYDIWGPYPLSTMTTAVRVLRPGRGVELVEAETWCGGRRSVTLRAWLAAGGDTSDLAAGAPASVPGPQDVPAWDPTTDWPGGFVASIEVRRDLVEPGRGVVWVRTDVPLLDDEDVSPLARTAGLLDVANGMSVRADPRRVAFPNLDLAAHLHRQPDGGWLGLDTSVTFGAGGAGLTAAVLHDVSGAFGSLAQSLVVRRMP</sequence>
<evidence type="ECO:0000313" key="3">
    <source>
        <dbReference type="EMBL" id="ANC31843.1"/>
    </source>
</evidence>
<reference evidence="3 4" key="1">
    <citation type="submission" date="2016-01" db="EMBL/GenBank/DDBJ databases">
        <title>Complete genome sequence of a soil Actinobacterium, Isoptericola dokdonensis DS-3.</title>
        <authorList>
            <person name="Kwon S.-K."/>
            <person name="Kim J.F."/>
        </authorList>
    </citation>
    <scope>NUCLEOTIDE SEQUENCE [LARGE SCALE GENOMIC DNA]</scope>
    <source>
        <strain evidence="3 4">DS-3</strain>
    </source>
</reference>
<feature type="domain" description="Acyl-CoA thioesterase-like N-terminal HotDog" evidence="1">
    <location>
        <begin position="21"/>
        <end position="104"/>
    </location>
</feature>
<dbReference type="KEGG" id="ido:I598_2303"/>
<dbReference type="PATRIC" id="fig|1300344.3.peg.2311"/>
<proteinExistence type="predicted"/>
<dbReference type="Pfam" id="PF13622">
    <property type="entry name" value="4HBT_3"/>
    <property type="match status" value="1"/>
</dbReference>
<evidence type="ECO:0008006" key="5">
    <source>
        <dbReference type="Google" id="ProtNLM"/>
    </source>
</evidence>
<dbReference type="AlphaFoldDB" id="A0A161HZ69"/>
<dbReference type="OrthoDB" id="1413770at2"/>
<evidence type="ECO:0000313" key="4">
    <source>
        <dbReference type="Proteomes" id="UP000076794"/>
    </source>
</evidence>
<dbReference type="Proteomes" id="UP000076794">
    <property type="component" value="Chromosome"/>
</dbReference>
<dbReference type="InterPro" id="IPR049449">
    <property type="entry name" value="TesB_ACOT8-like_N"/>
</dbReference>
<organism evidence="3 4">
    <name type="scientific">Isoptericola dokdonensis DS-3</name>
    <dbReference type="NCBI Taxonomy" id="1300344"/>
    <lineage>
        <taxon>Bacteria</taxon>
        <taxon>Bacillati</taxon>
        <taxon>Actinomycetota</taxon>
        <taxon>Actinomycetes</taxon>
        <taxon>Micrococcales</taxon>
        <taxon>Promicromonosporaceae</taxon>
        <taxon>Isoptericola</taxon>
    </lineage>
</organism>
<name>A0A161HZ69_9MICO</name>
<dbReference type="Pfam" id="PF20789">
    <property type="entry name" value="4HBT_3C"/>
    <property type="match status" value="1"/>
</dbReference>